<evidence type="ECO:0000256" key="1">
    <source>
        <dbReference type="ARBA" id="ARBA00007592"/>
    </source>
</evidence>
<name>A0A328TVL5_9BACL</name>
<dbReference type="SUPFAM" id="SSF51569">
    <property type="entry name" value="Aldolase"/>
    <property type="match status" value="1"/>
</dbReference>
<evidence type="ECO:0000256" key="4">
    <source>
        <dbReference type="PIRSR" id="PIRSR001365-1"/>
    </source>
</evidence>
<dbReference type="PANTHER" id="PTHR12128">
    <property type="entry name" value="DIHYDRODIPICOLINATE SYNTHASE"/>
    <property type="match status" value="1"/>
</dbReference>
<dbReference type="GO" id="GO:0008840">
    <property type="term" value="F:4-hydroxy-tetrahydrodipicolinate synthase activity"/>
    <property type="evidence" value="ECO:0007669"/>
    <property type="project" value="TreeGrafter"/>
</dbReference>
<comment type="similarity">
    <text evidence="1 3">Belongs to the DapA family.</text>
</comment>
<feature type="active site" description="Proton donor/acceptor" evidence="4">
    <location>
        <position position="142"/>
    </location>
</feature>
<evidence type="ECO:0000313" key="5">
    <source>
        <dbReference type="EMBL" id="RAP73533.1"/>
    </source>
</evidence>
<protein>
    <submittedName>
        <fullName evidence="5">Dihydrodipicolinate synthase family protein</fullName>
    </submittedName>
</protein>
<dbReference type="EMBL" id="QLUW01000006">
    <property type="protein sequence ID" value="RAP73533.1"/>
    <property type="molecule type" value="Genomic_DNA"/>
</dbReference>
<proteinExistence type="inferred from homology"/>
<organism evidence="5 6">
    <name type="scientific">Paenibacillus montanisoli</name>
    <dbReference type="NCBI Taxonomy" id="2081970"/>
    <lineage>
        <taxon>Bacteria</taxon>
        <taxon>Bacillati</taxon>
        <taxon>Bacillota</taxon>
        <taxon>Bacilli</taxon>
        <taxon>Bacillales</taxon>
        <taxon>Paenibacillaceae</taxon>
        <taxon>Paenibacillus</taxon>
    </lineage>
</organism>
<gene>
    <name evidence="5" type="ORF">DL346_24955</name>
</gene>
<accession>A0A328TVL5</accession>
<dbReference type="OrthoDB" id="9796205at2"/>
<comment type="caution">
    <text evidence="5">The sequence shown here is derived from an EMBL/GenBank/DDBJ whole genome shotgun (WGS) entry which is preliminary data.</text>
</comment>
<dbReference type="SMART" id="SM01130">
    <property type="entry name" value="DHDPS"/>
    <property type="match status" value="1"/>
</dbReference>
<dbReference type="CDD" id="cd00408">
    <property type="entry name" value="DHDPS-like"/>
    <property type="match status" value="1"/>
</dbReference>
<dbReference type="Gene3D" id="3.20.20.70">
    <property type="entry name" value="Aldolase class I"/>
    <property type="match status" value="1"/>
</dbReference>
<feature type="active site" description="Schiff-base intermediate with substrate" evidence="4">
    <location>
        <position position="170"/>
    </location>
</feature>
<dbReference type="InterPro" id="IPR013785">
    <property type="entry name" value="Aldolase_TIM"/>
</dbReference>
<keyword evidence="6" id="KW-1185">Reference proteome</keyword>
<keyword evidence="2 3" id="KW-0456">Lyase</keyword>
<evidence type="ECO:0000313" key="6">
    <source>
        <dbReference type="Proteomes" id="UP000249260"/>
    </source>
</evidence>
<dbReference type="AlphaFoldDB" id="A0A328TVL5"/>
<dbReference type="PIRSF" id="PIRSF001365">
    <property type="entry name" value="DHDPS"/>
    <property type="match status" value="1"/>
</dbReference>
<reference evidence="5 6" key="1">
    <citation type="submission" date="2018-06" db="EMBL/GenBank/DDBJ databases">
        <title>Paenibacillus montanisoli sp. nov., isolated from mountain area soil.</title>
        <authorList>
            <person name="Wu M."/>
        </authorList>
    </citation>
    <scope>NUCLEOTIDE SEQUENCE [LARGE SCALE GENOMIC DNA]</scope>
    <source>
        <strain evidence="5 6">RA17</strain>
    </source>
</reference>
<dbReference type="Proteomes" id="UP000249260">
    <property type="component" value="Unassembled WGS sequence"/>
</dbReference>
<sequence length="313" mass="35583">MLMEMNGGVWPTMVTPFTSDDRIDYSGLEKLVNWYMERGVHGLFAVCQSSEMFYLTLEERAALASFVKRTAAGRAPVIASGHISESFEDQVRELNRMAETGIDALVLITNRIAGQDESDDIWIERLEKLLRQLPEEITLGLYECPYPYKRLLSPRTIKWCADQGRFRFLKDTSCDIEDIRIKLETVKGSGLQIYNANSATLLETLKLGAVGYSGVMANFHPELYVWLLENWKESVGEAVRLSDFLSLSSLIEKQLYPANAKYHLMLEGILTNVSCRILQGQSLTATNRLEVEQLRRLGDEYSKRFDKGREDGS</sequence>
<evidence type="ECO:0000256" key="2">
    <source>
        <dbReference type="ARBA" id="ARBA00023239"/>
    </source>
</evidence>
<dbReference type="Pfam" id="PF00701">
    <property type="entry name" value="DHDPS"/>
    <property type="match status" value="1"/>
</dbReference>
<dbReference type="InterPro" id="IPR002220">
    <property type="entry name" value="DapA-like"/>
</dbReference>
<dbReference type="PANTHER" id="PTHR12128:SF66">
    <property type="entry name" value="4-HYDROXY-2-OXOGLUTARATE ALDOLASE, MITOCHONDRIAL"/>
    <property type="match status" value="1"/>
</dbReference>
<evidence type="ECO:0000256" key="3">
    <source>
        <dbReference type="PIRNR" id="PIRNR001365"/>
    </source>
</evidence>